<dbReference type="AlphaFoldDB" id="A0AA39UDJ1"/>
<organism evidence="3 4">
    <name type="scientific">Cladonia borealis</name>
    <dbReference type="NCBI Taxonomy" id="184061"/>
    <lineage>
        <taxon>Eukaryota</taxon>
        <taxon>Fungi</taxon>
        <taxon>Dikarya</taxon>
        <taxon>Ascomycota</taxon>
        <taxon>Pezizomycotina</taxon>
        <taxon>Lecanoromycetes</taxon>
        <taxon>OSLEUM clade</taxon>
        <taxon>Lecanoromycetidae</taxon>
        <taxon>Lecanorales</taxon>
        <taxon>Lecanorineae</taxon>
        <taxon>Cladoniaceae</taxon>
        <taxon>Cladonia</taxon>
    </lineage>
</organism>
<dbReference type="GO" id="GO:0005829">
    <property type="term" value="C:cytosol"/>
    <property type="evidence" value="ECO:0007669"/>
    <property type="project" value="TreeGrafter"/>
</dbReference>
<protein>
    <recommendedName>
        <fullName evidence="5">YjgF-like protein</fullName>
    </recommendedName>
</protein>
<dbReference type="InterPro" id="IPR006175">
    <property type="entry name" value="YjgF/YER057c/UK114"/>
</dbReference>
<dbReference type="EMBL" id="JAFEKC020000003">
    <property type="protein sequence ID" value="KAK0515561.1"/>
    <property type="molecule type" value="Genomic_DNA"/>
</dbReference>
<feature type="compositionally biased region" description="Polar residues" evidence="2">
    <location>
        <begin position="1"/>
        <end position="18"/>
    </location>
</feature>
<dbReference type="GO" id="GO:0019239">
    <property type="term" value="F:deaminase activity"/>
    <property type="evidence" value="ECO:0007669"/>
    <property type="project" value="TreeGrafter"/>
</dbReference>
<dbReference type="SUPFAM" id="SSF55298">
    <property type="entry name" value="YjgF-like"/>
    <property type="match status" value="1"/>
</dbReference>
<evidence type="ECO:0000313" key="3">
    <source>
        <dbReference type="EMBL" id="KAK0515561.1"/>
    </source>
</evidence>
<evidence type="ECO:0008006" key="5">
    <source>
        <dbReference type="Google" id="ProtNLM"/>
    </source>
</evidence>
<dbReference type="PANTHER" id="PTHR11803">
    <property type="entry name" value="2-IMINOBUTANOATE/2-IMINOPROPANOATE DEAMINASE RIDA"/>
    <property type="match status" value="1"/>
</dbReference>
<evidence type="ECO:0000313" key="4">
    <source>
        <dbReference type="Proteomes" id="UP001166286"/>
    </source>
</evidence>
<sequence>MSDELITSQQSLAQTETAPPTKGAPQFSRQLHNPPEIHKPAPTYSHVAIVPISNVARLITIAGQVGIDPQGNIAPDFAGQVELALENLGKCLASARCGKEEIVKVTLYIVAQPSNKADDEVRRSLYTRFWGELQPPPNTLVYVAALALPELLFEVEAMAVGKM</sequence>
<gene>
    <name evidence="3" type="ORF">JMJ35_001595</name>
</gene>
<evidence type="ECO:0000256" key="1">
    <source>
        <dbReference type="ARBA" id="ARBA00010552"/>
    </source>
</evidence>
<comment type="caution">
    <text evidence="3">The sequence shown here is derived from an EMBL/GenBank/DDBJ whole genome shotgun (WGS) entry which is preliminary data.</text>
</comment>
<evidence type="ECO:0000256" key="2">
    <source>
        <dbReference type="SAM" id="MobiDB-lite"/>
    </source>
</evidence>
<name>A0AA39UDJ1_9LECA</name>
<reference evidence="3" key="1">
    <citation type="submission" date="2023-03" db="EMBL/GenBank/DDBJ databases">
        <title>Complete genome of Cladonia borealis.</title>
        <authorList>
            <person name="Park H."/>
        </authorList>
    </citation>
    <scope>NUCLEOTIDE SEQUENCE</scope>
    <source>
        <strain evidence="3">ANT050790</strain>
    </source>
</reference>
<dbReference type="Pfam" id="PF01042">
    <property type="entry name" value="Ribonuc_L-PSP"/>
    <property type="match status" value="1"/>
</dbReference>
<dbReference type="InterPro" id="IPR035959">
    <property type="entry name" value="RutC-like_sf"/>
</dbReference>
<proteinExistence type="inferred from homology"/>
<dbReference type="Gene3D" id="3.30.1330.40">
    <property type="entry name" value="RutC-like"/>
    <property type="match status" value="1"/>
</dbReference>
<accession>A0AA39UDJ1</accession>
<dbReference type="CDD" id="cd00448">
    <property type="entry name" value="YjgF_YER057c_UK114_family"/>
    <property type="match status" value="1"/>
</dbReference>
<keyword evidence="4" id="KW-1185">Reference proteome</keyword>
<dbReference type="PANTHER" id="PTHR11803:SF58">
    <property type="entry name" value="PROTEIN HMF1-RELATED"/>
    <property type="match status" value="1"/>
</dbReference>
<feature type="region of interest" description="Disordered" evidence="2">
    <location>
        <begin position="1"/>
        <end position="40"/>
    </location>
</feature>
<dbReference type="Proteomes" id="UP001166286">
    <property type="component" value="Unassembled WGS sequence"/>
</dbReference>
<comment type="similarity">
    <text evidence="1">Belongs to the RutC family.</text>
</comment>